<proteinExistence type="inferred from homology"/>
<comment type="similarity">
    <text evidence="2 6">Belongs to the flagella basal body rod proteins family.</text>
</comment>
<comment type="subunit">
    <text evidence="6">The basal body constitutes a major portion of the flagellar organelle and consists of a number of rings mounted on a central rod.</text>
</comment>
<comment type="caution">
    <text evidence="7">The sequence shown here is derived from an EMBL/GenBank/DDBJ whole genome shotgun (WGS) entry which is preliminary data.</text>
</comment>
<dbReference type="AlphaFoldDB" id="A0A7X5F1Q8"/>
<dbReference type="Pfam" id="PF00460">
    <property type="entry name" value="Flg_bb_rod"/>
    <property type="match status" value="1"/>
</dbReference>
<evidence type="ECO:0000256" key="3">
    <source>
        <dbReference type="ARBA" id="ARBA00014376"/>
    </source>
</evidence>
<dbReference type="NCBIfam" id="NF004654">
    <property type="entry name" value="PRK06004.1"/>
    <property type="match status" value="1"/>
</dbReference>
<protein>
    <recommendedName>
        <fullName evidence="3 6">Flagellar basal body rod protein FlgB</fullName>
    </recommendedName>
</protein>
<evidence type="ECO:0000256" key="4">
    <source>
        <dbReference type="ARBA" id="ARBA00023143"/>
    </source>
</evidence>
<dbReference type="Proteomes" id="UP000586722">
    <property type="component" value="Unassembled WGS sequence"/>
</dbReference>
<dbReference type="EMBL" id="JAABLQ010000001">
    <property type="protein sequence ID" value="NBN77185.1"/>
    <property type="molecule type" value="Genomic_DNA"/>
</dbReference>
<dbReference type="GO" id="GO:0071973">
    <property type="term" value="P:bacterial-type flagellum-dependent cell motility"/>
    <property type="evidence" value="ECO:0007669"/>
    <property type="project" value="InterPro"/>
</dbReference>
<sequence>MALSDLSMFRALKSKMHWHQSRQSVLSENVANADTPGYRAKDMKAFDLDKLESTGSEGLSTARTQASHLQGFMSASSNRETRIETFEITPDGNSVSLEEQMMMVTANQMDYQAVTTLYTKSIGLIRTALGKTA</sequence>
<dbReference type="GO" id="GO:0030694">
    <property type="term" value="C:bacterial-type flagellum basal body, rod"/>
    <property type="evidence" value="ECO:0007669"/>
    <property type="project" value="InterPro"/>
</dbReference>
<dbReference type="InterPro" id="IPR001444">
    <property type="entry name" value="Flag_bb_rod_N"/>
</dbReference>
<keyword evidence="7" id="KW-0969">Cilium</keyword>
<keyword evidence="8" id="KW-1185">Reference proteome</keyword>
<evidence type="ECO:0000256" key="5">
    <source>
        <dbReference type="ARBA" id="ARBA00024934"/>
    </source>
</evidence>
<dbReference type="InterPro" id="IPR006300">
    <property type="entry name" value="FlgB"/>
</dbReference>
<accession>A0A7X5F1Q8</accession>
<gene>
    <name evidence="7" type="primary">flgB</name>
    <name evidence="7" type="ORF">GWI72_02760</name>
</gene>
<dbReference type="RefSeq" id="WP_161675539.1">
    <property type="nucleotide sequence ID" value="NZ_JAABLP010000002.1"/>
</dbReference>
<keyword evidence="7" id="KW-0282">Flagellum</keyword>
<organism evidence="7 8">
    <name type="scientific">Pannonibacter tanglangensis</name>
    <dbReference type="NCBI Taxonomy" id="2750084"/>
    <lineage>
        <taxon>Bacteria</taxon>
        <taxon>Pseudomonadati</taxon>
        <taxon>Pseudomonadota</taxon>
        <taxon>Alphaproteobacteria</taxon>
        <taxon>Hyphomicrobiales</taxon>
        <taxon>Stappiaceae</taxon>
        <taxon>Pannonibacter</taxon>
    </lineage>
</organism>
<evidence type="ECO:0000256" key="1">
    <source>
        <dbReference type="ARBA" id="ARBA00004117"/>
    </source>
</evidence>
<comment type="function">
    <text evidence="5 6">Structural component of flagellum, the bacterial motility apparatus. Part of the rod structure of flagellar basal body.</text>
</comment>
<evidence type="ECO:0000313" key="7">
    <source>
        <dbReference type="EMBL" id="NBN77185.1"/>
    </source>
</evidence>
<evidence type="ECO:0000256" key="6">
    <source>
        <dbReference type="PIRNR" id="PIRNR002889"/>
    </source>
</evidence>
<evidence type="ECO:0000256" key="2">
    <source>
        <dbReference type="ARBA" id="ARBA00009677"/>
    </source>
</evidence>
<name>A0A7X5F1Q8_9HYPH</name>
<evidence type="ECO:0000313" key="8">
    <source>
        <dbReference type="Proteomes" id="UP000586722"/>
    </source>
</evidence>
<keyword evidence="4 6" id="KW-0975">Bacterial flagellum</keyword>
<comment type="subcellular location">
    <subcellularLocation>
        <location evidence="1 6">Bacterial flagellum basal body</location>
    </subcellularLocation>
</comment>
<keyword evidence="7" id="KW-0966">Cell projection</keyword>
<reference evidence="8" key="1">
    <citation type="submission" date="2020-01" db="EMBL/GenBank/DDBJ databases">
        <authorList>
            <person name="Fang Y."/>
            <person name="Sun R."/>
            <person name="Nie L."/>
            <person name="He J."/>
            <person name="Hao L."/>
            <person name="Wang L."/>
            <person name="Su S."/>
            <person name="Lv E."/>
            <person name="Zhang Z."/>
            <person name="Xie R."/>
            <person name="Liu H."/>
        </authorList>
    </citation>
    <scope>NUCLEOTIDE SEQUENCE [LARGE SCALE GENOMIC DNA]</scope>
    <source>
        <strain evidence="8">XCT-53</strain>
    </source>
</reference>
<dbReference type="PIRSF" id="PIRSF002889">
    <property type="entry name" value="Rod_FlgB"/>
    <property type="match status" value="1"/>
</dbReference>
<dbReference type="NCBIfam" id="TIGR01396">
    <property type="entry name" value="FlgB"/>
    <property type="match status" value="1"/>
</dbReference>